<dbReference type="AlphaFoldDB" id="A0A543FXK5"/>
<feature type="transmembrane region" description="Helical" evidence="2">
    <location>
        <begin position="377"/>
        <end position="395"/>
    </location>
</feature>
<dbReference type="InterPro" id="IPR002656">
    <property type="entry name" value="Acyl_transf_3_dom"/>
</dbReference>
<feature type="transmembrane region" description="Helical" evidence="2">
    <location>
        <begin position="271"/>
        <end position="291"/>
    </location>
</feature>
<dbReference type="InterPro" id="IPR043968">
    <property type="entry name" value="SGNH"/>
</dbReference>
<feature type="transmembrane region" description="Helical" evidence="2">
    <location>
        <begin position="216"/>
        <end position="236"/>
    </location>
</feature>
<dbReference type="OrthoDB" id="3404679at2"/>
<evidence type="ECO:0000313" key="6">
    <source>
        <dbReference type="Proteomes" id="UP000319818"/>
    </source>
</evidence>
<dbReference type="RefSeq" id="WP_142105221.1">
    <property type="nucleotide sequence ID" value="NZ_VFPH01000002.1"/>
</dbReference>
<dbReference type="GO" id="GO:0009103">
    <property type="term" value="P:lipopolysaccharide biosynthetic process"/>
    <property type="evidence" value="ECO:0007669"/>
    <property type="project" value="TreeGrafter"/>
</dbReference>
<dbReference type="PANTHER" id="PTHR23028">
    <property type="entry name" value="ACETYLTRANSFERASE"/>
    <property type="match status" value="1"/>
</dbReference>
<dbReference type="GO" id="GO:0016747">
    <property type="term" value="F:acyltransferase activity, transferring groups other than amino-acyl groups"/>
    <property type="evidence" value="ECO:0007669"/>
    <property type="project" value="InterPro"/>
</dbReference>
<dbReference type="Pfam" id="PF01757">
    <property type="entry name" value="Acyl_transf_3"/>
    <property type="match status" value="1"/>
</dbReference>
<reference evidence="5 6" key="1">
    <citation type="submission" date="2019-06" db="EMBL/GenBank/DDBJ databases">
        <title>Sequencing the genomes of 1000 actinobacteria strains.</title>
        <authorList>
            <person name="Klenk H.-P."/>
        </authorList>
    </citation>
    <scope>NUCLEOTIDE SEQUENCE [LARGE SCALE GENOMIC DNA]</scope>
    <source>
        <strain evidence="5 6">DSM 45511</strain>
    </source>
</reference>
<evidence type="ECO:0000259" key="4">
    <source>
        <dbReference type="Pfam" id="PF19040"/>
    </source>
</evidence>
<feature type="domain" description="SGNH" evidence="4">
    <location>
        <begin position="455"/>
        <end position="665"/>
    </location>
</feature>
<accession>A0A543FXK5</accession>
<dbReference type="PANTHER" id="PTHR23028:SF53">
    <property type="entry name" value="ACYL_TRANSF_3 DOMAIN-CONTAINING PROTEIN"/>
    <property type="match status" value="1"/>
</dbReference>
<dbReference type="EMBL" id="VFPH01000002">
    <property type="protein sequence ID" value="TQM38561.1"/>
    <property type="molecule type" value="Genomic_DNA"/>
</dbReference>
<feature type="transmembrane region" description="Helical" evidence="2">
    <location>
        <begin position="248"/>
        <end position="265"/>
    </location>
</feature>
<protein>
    <submittedName>
        <fullName evidence="5">Peptidoglycan/LPS O-acetylase OafA/YrhL</fullName>
    </submittedName>
</protein>
<evidence type="ECO:0000256" key="1">
    <source>
        <dbReference type="SAM" id="MobiDB-lite"/>
    </source>
</evidence>
<comment type="caution">
    <text evidence="5">The sequence shown here is derived from an EMBL/GenBank/DDBJ whole genome shotgun (WGS) entry which is preliminary data.</text>
</comment>
<proteinExistence type="predicted"/>
<keyword evidence="2" id="KW-1133">Transmembrane helix</keyword>
<gene>
    <name evidence="5" type="ORF">FB388_5804</name>
</gene>
<feature type="transmembrane region" description="Helical" evidence="2">
    <location>
        <begin position="155"/>
        <end position="178"/>
    </location>
</feature>
<feature type="transmembrane region" description="Helical" evidence="2">
    <location>
        <begin position="190"/>
        <end position="210"/>
    </location>
</feature>
<keyword evidence="6" id="KW-1185">Reference proteome</keyword>
<keyword evidence="2" id="KW-0812">Transmembrane</keyword>
<organism evidence="5 6">
    <name type="scientific">Pseudonocardia cypriaca</name>
    <dbReference type="NCBI Taxonomy" id="882449"/>
    <lineage>
        <taxon>Bacteria</taxon>
        <taxon>Bacillati</taxon>
        <taxon>Actinomycetota</taxon>
        <taxon>Actinomycetes</taxon>
        <taxon>Pseudonocardiales</taxon>
        <taxon>Pseudonocardiaceae</taxon>
        <taxon>Pseudonocardia</taxon>
    </lineage>
</organism>
<dbReference type="Pfam" id="PF19040">
    <property type="entry name" value="SGNH"/>
    <property type="match status" value="1"/>
</dbReference>
<keyword evidence="2" id="KW-0472">Membrane</keyword>
<feature type="domain" description="Acyltransferase 3" evidence="3">
    <location>
        <begin position="29"/>
        <end position="357"/>
    </location>
</feature>
<evidence type="ECO:0000256" key="2">
    <source>
        <dbReference type="SAM" id="Phobius"/>
    </source>
</evidence>
<dbReference type="GO" id="GO:0016020">
    <property type="term" value="C:membrane"/>
    <property type="evidence" value="ECO:0007669"/>
    <property type="project" value="TreeGrafter"/>
</dbReference>
<feature type="transmembrane region" description="Helical" evidence="2">
    <location>
        <begin position="337"/>
        <end position="356"/>
    </location>
</feature>
<evidence type="ECO:0000259" key="3">
    <source>
        <dbReference type="Pfam" id="PF01757"/>
    </source>
</evidence>
<sequence>MPGTTSVTDRLPGTGRSDLSTPPARFRPELQGLRALAVTLVVVHHVSDGRVSGGVDVFFLISGFLLTGQLARAVERGGIDLRASWSRMARRLLPSATVVLLATVAAGALLLPETRWPQTVREVVASALFLENWQLAADAVDYTARTNTTSVVQHFWSLSIQVQFFLVWPLAVTLVALVVRGAPHRLHSHLAATLLGVFAASLSFSVALTATEQPLAYFHSLTRLWEFALGGLLALWIDRFPWTRGERIAFGWVGVLGLVACGFVLDGGSMFPGYAALWPTLCGALVLLGGVTRSRYGAHRLLLLRPVQFIGGVSYPLYLWHWPVLVLFMVARDQGEVGPLGGFAVIAVSVVLAVLTSRFVESPVRRLRIGDGGTYRYTAAAVTVVLLAAAAWQLAADRREIPTDGLGGPQYPGAVALVDGEPEPAPLVPAPVSVYGDWVWVQNWDCAPLADLGSDICTQPVAAPAQRRILVVGDSHLEQFVAALVPIAQRHDWQLITALRGACPFSTVSEVDPNDAGCLAWNAVVADKIAELRPDAVVTLATRDVRGGLTEQTPPGFVEQWRRLNDLGLPVLAVRDNPRFPYDVPDCVRRLGRDGDPCGMDRDTVYAADPPYARLDVSPNVSFLDLADLVCDDTRCPAEIGNVLLYLDDNHLTASYATTMAPVIEDQVVSAIGG</sequence>
<evidence type="ECO:0000313" key="5">
    <source>
        <dbReference type="EMBL" id="TQM38561.1"/>
    </source>
</evidence>
<feature type="transmembrane region" description="Helical" evidence="2">
    <location>
        <begin position="312"/>
        <end position="331"/>
    </location>
</feature>
<dbReference type="Proteomes" id="UP000319818">
    <property type="component" value="Unassembled WGS sequence"/>
</dbReference>
<feature type="region of interest" description="Disordered" evidence="1">
    <location>
        <begin position="1"/>
        <end position="23"/>
    </location>
</feature>
<dbReference type="InterPro" id="IPR050879">
    <property type="entry name" value="Acyltransferase_3"/>
</dbReference>
<feature type="transmembrane region" description="Helical" evidence="2">
    <location>
        <begin position="92"/>
        <end position="111"/>
    </location>
</feature>
<name>A0A543FXK5_9PSEU</name>